<proteinExistence type="predicted"/>
<evidence type="ECO:0000313" key="1">
    <source>
        <dbReference type="EMBL" id="KAL0904696.1"/>
    </source>
</evidence>
<reference evidence="1 2" key="1">
    <citation type="journal article" date="2024" name="Plant Biotechnol. J.">
        <title>Dendrobium thyrsiflorum genome and its molecular insights into genes involved in important horticultural traits.</title>
        <authorList>
            <person name="Chen B."/>
            <person name="Wang J.Y."/>
            <person name="Zheng P.J."/>
            <person name="Li K.L."/>
            <person name="Liang Y.M."/>
            <person name="Chen X.F."/>
            <person name="Zhang C."/>
            <person name="Zhao X."/>
            <person name="He X."/>
            <person name="Zhang G.Q."/>
            <person name="Liu Z.J."/>
            <person name="Xu Q."/>
        </authorList>
    </citation>
    <scope>NUCLEOTIDE SEQUENCE [LARGE SCALE GENOMIC DNA]</scope>
    <source>
        <strain evidence="1">GZMU011</strain>
    </source>
</reference>
<name>A0ABD0TYD7_DENTH</name>
<gene>
    <name evidence="1" type="ORF">M5K25_026832</name>
</gene>
<dbReference type="AlphaFoldDB" id="A0ABD0TYD7"/>
<organism evidence="1 2">
    <name type="scientific">Dendrobium thyrsiflorum</name>
    <name type="common">Pinecone-like raceme dendrobium</name>
    <name type="synonym">Orchid</name>
    <dbReference type="NCBI Taxonomy" id="117978"/>
    <lineage>
        <taxon>Eukaryota</taxon>
        <taxon>Viridiplantae</taxon>
        <taxon>Streptophyta</taxon>
        <taxon>Embryophyta</taxon>
        <taxon>Tracheophyta</taxon>
        <taxon>Spermatophyta</taxon>
        <taxon>Magnoliopsida</taxon>
        <taxon>Liliopsida</taxon>
        <taxon>Asparagales</taxon>
        <taxon>Orchidaceae</taxon>
        <taxon>Epidendroideae</taxon>
        <taxon>Malaxideae</taxon>
        <taxon>Dendrobiinae</taxon>
        <taxon>Dendrobium</taxon>
    </lineage>
</organism>
<protein>
    <submittedName>
        <fullName evidence="1">Uncharacterized protein</fullName>
    </submittedName>
</protein>
<comment type="caution">
    <text evidence="1">The sequence shown here is derived from an EMBL/GenBank/DDBJ whole genome shotgun (WGS) entry which is preliminary data.</text>
</comment>
<keyword evidence="2" id="KW-1185">Reference proteome</keyword>
<accession>A0ABD0TYD7</accession>
<dbReference type="Proteomes" id="UP001552299">
    <property type="component" value="Unassembled WGS sequence"/>
</dbReference>
<dbReference type="EMBL" id="JANQDX010000019">
    <property type="protein sequence ID" value="KAL0904696.1"/>
    <property type="molecule type" value="Genomic_DNA"/>
</dbReference>
<dbReference type="Pfam" id="PF03004">
    <property type="entry name" value="Transposase_24"/>
    <property type="match status" value="1"/>
</dbReference>
<sequence length="566" mass="64608">MEGNVSNLHEMVKKILKNHIQTVALKAEGLAGRTKNSEFPRRNTEVQIMEERGERYGGRHGYEGDKSRGAGWRRKEGEYGRKKEMLGREPTSIELHSHTHKRQEDKQWVDERVRKVYEEYTRLRESQAAAGEGPSGGSAEISDYRTWSQAVGGVQHVRVYGLGSQAYTYEWLTSGSSSFSPSTQESLFTQQIVALTAELEQVRKSQVDWQMQMQQQVLWKSILKERKKIFLLMLQVSGRFFTGNDDGKLIMEHFSCFPNLGKIKVHGLMVKKKSFFYHLSDSMAIKHVFKELSGTWLLHLNASSIQNAKFALSEEQAEMRFLNTSFGKNVKKWNPVAANKLANNSEVKSTFGKNFNPEHQSKHDCCQAFQNDRSTVSEHPIEDKVHESLSSLENSRKSSQTISVTGIISKFFSELDEVDSFYCQPKNMHETVHVRIDELRDSNIRTLASQPDHICNRKTVEFDTDKQCSFAKKQEKNLAERAKVASKVKKMQQLGSKKLVNKKSSLCTPHKSCKYRVGKRLVQAANSIQTSGNGKKSITKFLSECKSYDSAVFVRRIAYDVDDFID</sequence>
<dbReference type="InterPro" id="IPR004252">
    <property type="entry name" value="Probable_transposase_24"/>
</dbReference>
<evidence type="ECO:0000313" key="2">
    <source>
        <dbReference type="Proteomes" id="UP001552299"/>
    </source>
</evidence>